<evidence type="ECO:0000256" key="7">
    <source>
        <dbReference type="SAM" id="Phobius"/>
    </source>
</evidence>
<name>A0A1G5J2N6_9FIRM</name>
<evidence type="ECO:0000313" key="9">
    <source>
        <dbReference type="EMBL" id="SCY82230.1"/>
    </source>
</evidence>
<feature type="transmembrane region" description="Helical" evidence="7">
    <location>
        <begin position="222"/>
        <end position="245"/>
    </location>
</feature>
<dbReference type="InterPro" id="IPR036259">
    <property type="entry name" value="MFS_trans_sf"/>
</dbReference>
<evidence type="ECO:0000259" key="8">
    <source>
        <dbReference type="PROSITE" id="PS50850"/>
    </source>
</evidence>
<feature type="transmembrane region" description="Helical" evidence="7">
    <location>
        <begin position="107"/>
        <end position="133"/>
    </location>
</feature>
<dbReference type="PANTHER" id="PTHR43266">
    <property type="entry name" value="MACROLIDE-EFFLUX PROTEIN"/>
    <property type="match status" value="1"/>
</dbReference>
<feature type="domain" description="Major facilitator superfamily (MFS) profile" evidence="8">
    <location>
        <begin position="1"/>
        <end position="405"/>
    </location>
</feature>
<accession>A0A1G5J2N6</accession>
<feature type="transmembrane region" description="Helical" evidence="7">
    <location>
        <begin position="346"/>
        <end position="372"/>
    </location>
</feature>
<feature type="transmembrane region" description="Helical" evidence="7">
    <location>
        <begin position="257"/>
        <end position="277"/>
    </location>
</feature>
<dbReference type="InterPro" id="IPR020846">
    <property type="entry name" value="MFS_dom"/>
</dbReference>
<keyword evidence="3" id="KW-1003">Cell membrane</keyword>
<comment type="subcellular location">
    <subcellularLocation>
        <location evidence="1">Cell membrane</location>
        <topology evidence="1">Multi-pass membrane protein</topology>
    </subcellularLocation>
</comment>
<keyword evidence="10" id="KW-1185">Reference proteome</keyword>
<feature type="transmembrane region" description="Helical" evidence="7">
    <location>
        <begin position="284"/>
        <end position="305"/>
    </location>
</feature>
<keyword evidence="6 7" id="KW-0472">Membrane</keyword>
<dbReference type="GO" id="GO:0005886">
    <property type="term" value="C:plasma membrane"/>
    <property type="evidence" value="ECO:0007669"/>
    <property type="project" value="UniProtKB-SubCell"/>
</dbReference>
<evidence type="ECO:0000256" key="1">
    <source>
        <dbReference type="ARBA" id="ARBA00004651"/>
    </source>
</evidence>
<evidence type="ECO:0000256" key="2">
    <source>
        <dbReference type="ARBA" id="ARBA00022448"/>
    </source>
</evidence>
<dbReference type="PRINTS" id="PR01988">
    <property type="entry name" value="EXPORTERBACE"/>
</dbReference>
<feature type="transmembrane region" description="Helical" evidence="7">
    <location>
        <begin position="79"/>
        <end position="101"/>
    </location>
</feature>
<feature type="transmembrane region" description="Helical" evidence="7">
    <location>
        <begin position="311"/>
        <end position="334"/>
    </location>
</feature>
<evidence type="ECO:0000256" key="4">
    <source>
        <dbReference type="ARBA" id="ARBA00022692"/>
    </source>
</evidence>
<keyword evidence="5 7" id="KW-1133">Transmembrane helix</keyword>
<keyword evidence="4 7" id="KW-0812">Transmembrane</keyword>
<proteinExistence type="predicted"/>
<protein>
    <submittedName>
        <fullName evidence="9">Predicted arabinose efflux permease, MFS family</fullName>
    </submittedName>
</protein>
<dbReference type="STRING" id="1120976.SAMN03080606_02618"/>
<dbReference type="InterPro" id="IPR010290">
    <property type="entry name" value="TM_effector"/>
</dbReference>
<dbReference type="Pfam" id="PF05977">
    <property type="entry name" value="MFS_3"/>
    <property type="match status" value="1"/>
</dbReference>
<keyword evidence="2" id="KW-0813">Transport</keyword>
<dbReference type="CDD" id="cd06173">
    <property type="entry name" value="MFS_MefA_like"/>
    <property type="match status" value="1"/>
</dbReference>
<feature type="transmembrane region" description="Helical" evidence="7">
    <location>
        <begin position="378"/>
        <end position="397"/>
    </location>
</feature>
<evidence type="ECO:0000256" key="6">
    <source>
        <dbReference type="ARBA" id="ARBA00023136"/>
    </source>
</evidence>
<reference evidence="9 10" key="1">
    <citation type="submission" date="2016-10" db="EMBL/GenBank/DDBJ databases">
        <authorList>
            <person name="de Groot N.N."/>
        </authorList>
    </citation>
    <scope>NUCLEOTIDE SEQUENCE [LARGE SCALE GENOMIC DNA]</scope>
    <source>
        <strain evidence="9 10">DSM 18978</strain>
    </source>
</reference>
<dbReference type="SUPFAM" id="SSF103473">
    <property type="entry name" value="MFS general substrate transporter"/>
    <property type="match status" value="1"/>
</dbReference>
<evidence type="ECO:0000313" key="10">
    <source>
        <dbReference type="Proteomes" id="UP000198636"/>
    </source>
</evidence>
<feature type="transmembrane region" description="Helical" evidence="7">
    <location>
        <begin position="46"/>
        <end position="67"/>
    </location>
</feature>
<evidence type="ECO:0000256" key="3">
    <source>
        <dbReference type="ARBA" id="ARBA00022475"/>
    </source>
</evidence>
<dbReference type="AlphaFoldDB" id="A0A1G5J2N6"/>
<gene>
    <name evidence="9" type="ORF">SAMN03080606_02618</name>
</gene>
<dbReference type="GO" id="GO:0022857">
    <property type="term" value="F:transmembrane transporter activity"/>
    <property type="evidence" value="ECO:0007669"/>
    <property type="project" value="InterPro"/>
</dbReference>
<dbReference type="EMBL" id="FMUS01000017">
    <property type="protein sequence ID" value="SCY82230.1"/>
    <property type="molecule type" value="Genomic_DNA"/>
</dbReference>
<dbReference type="InterPro" id="IPR022324">
    <property type="entry name" value="Bacilysin_exporter_BacE_put"/>
</dbReference>
<evidence type="ECO:0000256" key="5">
    <source>
        <dbReference type="ARBA" id="ARBA00022989"/>
    </source>
</evidence>
<dbReference type="PROSITE" id="PS50850">
    <property type="entry name" value="MFS"/>
    <property type="match status" value="1"/>
</dbReference>
<dbReference type="Proteomes" id="UP000198636">
    <property type="component" value="Unassembled WGS sequence"/>
</dbReference>
<dbReference type="PANTHER" id="PTHR43266:SF2">
    <property type="entry name" value="MAJOR FACILITATOR SUPERFAMILY (MFS) PROFILE DOMAIN-CONTAINING PROTEIN"/>
    <property type="match status" value="1"/>
</dbReference>
<dbReference type="RefSeq" id="WP_176759019.1">
    <property type="nucleotide sequence ID" value="NZ_FMUS01000017.1"/>
</dbReference>
<organism evidence="9 10">
    <name type="scientific">Alkaliphilus peptidifermentans DSM 18978</name>
    <dbReference type="NCBI Taxonomy" id="1120976"/>
    <lineage>
        <taxon>Bacteria</taxon>
        <taxon>Bacillati</taxon>
        <taxon>Bacillota</taxon>
        <taxon>Clostridia</taxon>
        <taxon>Peptostreptococcales</taxon>
        <taxon>Natronincolaceae</taxon>
        <taxon>Alkaliphilus</taxon>
    </lineage>
</organism>
<dbReference type="Gene3D" id="1.20.1250.20">
    <property type="entry name" value="MFS general substrate transporter like domains"/>
    <property type="match status" value="1"/>
</dbReference>
<sequence>MSFKIPSVFKNYNFMLLWIGQSVSKLGDRFYAIAMMWYIYQLTGSPLALGISVLCNTLPTIIFSPIAGVLSDRIDKKKIIVLSDLLNGLSMVFLAYLLLSGNQSLNIIYLFIVIVASITAFFSPAITASIPLIVDDRDLPKANSLSQLSSQITNIIGPALAGVMIAFADMWLLVLINGISYLLSAFSECFIKVPKIVSKTNNEGFMANFKEGLQCTLSNKGLLLLVFAGIFINFFLAPLNVYITIITSEILTVGSTGLGIIFSLVSIGALIGTFAVLANIFKDIFKMTIFGISVQGLTLIALGLFTNNYFALLIVAAVMGFGVSIATIGIGTLYQKMIPKEKLGRVISLIGMLLSITVPLGTMFGTFILTLLPIPTTLLFSGLLVSLVAIIVSPGILRFNAKPTEIETV</sequence>